<sequence length="100" mass="11165">MTNVDPGRLFRSKLAGLKPLVAPFLLEKTDPAARSYFLDVFEPAPIVVEEDMIDALVAIWRAQGLEDLALCEPELRKIAKALRAPGEQTDVISQFVYAMY</sequence>
<name>A0A5C6V7D4_9BURK</name>
<gene>
    <name evidence="2" type="ORF">FRZ40_41390</name>
    <name evidence="1" type="ORF">V4C56_39370</name>
</gene>
<dbReference type="Proteomes" id="UP001481677">
    <property type="component" value="Unassembled WGS sequence"/>
</dbReference>
<reference evidence="1 4" key="3">
    <citation type="submission" date="2024-01" db="EMBL/GenBank/DDBJ databases">
        <title>The diversity of rhizobia nodulating Mimosa spp. in eleven states of Brazil covering several biomes is determined by host plant, location, and edaphic factors.</title>
        <authorList>
            <person name="Rouws L."/>
            <person name="Barauna A."/>
            <person name="Beukes C."/>
            <person name="De Faria S.M."/>
            <person name="Gross E."/>
            <person name="Dos Reis Junior F.B."/>
            <person name="Simon M."/>
            <person name="Maluk M."/>
            <person name="Odee D.W."/>
            <person name="Kenicer G."/>
            <person name="Young J.P.W."/>
            <person name="Reis V.M."/>
            <person name="Zilli J."/>
            <person name="James E.K."/>
        </authorList>
    </citation>
    <scope>NUCLEOTIDE SEQUENCE [LARGE SCALE GENOMIC DNA]</scope>
    <source>
        <strain evidence="1 4">JPY530</strain>
    </source>
</reference>
<evidence type="ECO:0000313" key="1">
    <source>
        <dbReference type="EMBL" id="MEM5345672.1"/>
    </source>
</evidence>
<protein>
    <submittedName>
        <fullName evidence="2">Uncharacterized protein</fullName>
    </submittedName>
</protein>
<evidence type="ECO:0000313" key="2">
    <source>
        <dbReference type="EMBL" id="TXC80700.1"/>
    </source>
</evidence>
<reference evidence="2" key="2">
    <citation type="submission" date="2019-08" db="EMBL/GenBank/DDBJ databases">
        <authorList>
            <person name="Im W.-T."/>
        </authorList>
    </citation>
    <scope>NUCLEOTIDE SEQUENCE</scope>
    <source>
        <strain evidence="2">NF 2-5-3</strain>
    </source>
</reference>
<evidence type="ECO:0000313" key="4">
    <source>
        <dbReference type="Proteomes" id="UP001481677"/>
    </source>
</evidence>
<accession>A0A5C6V7D4</accession>
<dbReference type="RefSeq" id="WP_147238146.1">
    <property type="nucleotide sequence ID" value="NZ_JAZHFZ010000054.1"/>
</dbReference>
<dbReference type="EMBL" id="VOQS01000005">
    <property type="protein sequence ID" value="TXC80700.1"/>
    <property type="molecule type" value="Genomic_DNA"/>
</dbReference>
<organism evidence="2 3">
    <name type="scientific">Paraburkholderia azotifigens</name>
    <dbReference type="NCBI Taxonomy" id="2057004"/>
    <lineage>
        <taxon>Bacteria</taxon>
        <taxon>Pseudomonadati</taxon>
        <taxon>Pseudomonadota</taxon>
        <taxon>Betaproteobacteria</taxon>
        <taxon>Burkholderiales</taxon>
        <taxon>Burkholderiaceae</taxon>
        <taxon>Paraburkholderia</taxon>
    </lineage>
</organism>
<reference evidence="2 3" key="1">
    <citation type="journal article" date="2018" name="Int. J. Syst. Evol. Microbiol.">
        <title>Paraburkholderia azotifigens sp. nov., a nitrogen-fixing bacterium isolated from paddy soil.</title>
        <authorList>
            <person name="Choi G.M."/>
            <person name="Im W.T."/>
        </authorList>
    </citation>
    <scope>NUCLEOTIDE SEQUENCE [LARGE SCALE GENOMIC DNA]</scope>
    <source>
        <strain evidence="2 3">NF 2-5-3</strain>
    </source>
</reference>
<dbReference type="EMBL" id="JAZHGA010000051">
    <property type="protein sequence ID" value="MEM5345672.1"/>
    <property type="molecule type" value="Genomic_DNA"/>
</dbReference>
<keyword evidence="4" id="KW-1185">Reference proteome</keyword>
<comment type="caution">
    <text evidence="2">The sequence shown here is derived from an EMBL/GenBank/DDBJ whole genome shotgun (WGS) entry which is preliminary data.</text>
</comment>
<dbReference type="AlphaFoldDB" id="A0A5C6V7D4"/>
<dbReference type="Proteomes" id="UP000321776">
    <property type="component" value="Unassembled WGS sequence"/>
</dbReference>
<evidence type="ECO:0000313" key="3">
    <source>
        <dbReference type="Proteomes" id="UP000321776"/>
    </source>
</evidence>
<proteinExistence type="predicted"/>